<name>A0A1M5F9W7_9FLAO</name>
<evidence type="ECO:0000313" key="1">
    <source>
        <dbReference type="EMBL" id="SHF88325.1"/>
    </source>
</evidence>
<protein>
    <submittedName>
        <fullName evidence="1">Uncharacterized protein</fullName>
    </submittedName>
</protein>
<dbReference type="Proteomes" id="UP000184108">
    <property type="component" value="Unassembled WGS sequence"/>
</dbReference>
<reference evidence="2" key="1">
    <citation type="submission" date="2016-11" db="EMBL/GenBank/DDBJ databases">
        <authorList>
            <person name="Varghese N."/>
            <person name="Submissions S."/>
        </authorList>
    </citation>
    <scope>NUCLEOTIDE SEQUENCE [LARGE SCALE GENOMIC DNA]</scope>
    <source>
        <strain evidence="2">YR203</strain>
    </source>
</reference>
<sequence length="63" mass="7244">MPVKTTKASFKFINKIGVILNSTSFSATKELLIFANINRNKNWWKKSTSFLKVNKELGRILLN</sequence>
<organism evidence="1 2">
    <name type="scientific">Chryseobacterium vrystaatense</name>
    <dbReference type="NCBI Taxonomy" id="307480"/>
    <lineage>
        <taxon>Bacteria</taxon>
        <taxon>Pseudomonadati</taxon>
        <taxon>Bacteroidota</taxon>
        <taxon>Flavobacteriia</taxon>
        <taxon>Flavobacteriales</taxon>
        <taxon>Weeksellaceae</taxon>
        <taxon>Chryseobacterium group</taxon>
        <taxon>Chryseobacterium</taxon>
    </lineage>
</organism>
<dbReference type="AlphaFoldDB" id="A0A1M5F9W7"/>
<accession>A0A1M5F9W7</accession>
<gene>
    <name evidence="1" type="ORF">SAMN02787073_3189</name>
</gene>
<dbReference type="EMBL" id="FQVE01000003">
    <property type="protein sequence ID" value="SHF88325.1"/>
    <property type="molecule type" value="Genomic_DNA"/>
</dbReference>
<proteinExistence type="predicted"/>
<evidence type="ECO:0000313" key="2">
    <source>
        <dbReference type="Proteomes" id="UP000184108"/>
    </source>
</evidence>